<dbReference type="OrthoDB" id="9788272at2"/>
<keyword evidence="3" id="KW-0460">Magnesium</keyword>
<keyword evidence="1 5" id="KW-0808">Transferase</keyword>
<dbReference type="SUPFAM" id="SSF53448">
    <property type="entry name" value="Nucleotide-diphospho-sugar transferases"/>
    <property type="match status" value="1"/>
</dbReference>
<gene>
    <name evidence="5" type="ORF">SAMN05421665_2601</name>
</gene>
<feature type="domain" description="MobA-like NTP transferase" evidence="4">
    <location>
        <begin position="7"/>
        <end position="134"/>
    </location>
</feature>
<reference evidence="6" key="1">
    <citation type="submission" date="2017-01" db="EMBL/GenBank/DDBJ databases">
        <authorList>
            <person name="Varghese N."/>
            <person name="Submissions S."/>
        </authorList>
    </citation>
    <scope>NUCLEOTIDE SEQUENCE [LARGE SCALE GENOMIC DNA]</scope>
    <source>
        <strain evidence="6">DSM 29591</strain>
    </source>
</reference>
<dbReference type="PANTHER" id="PTHR43584">
    <property type="entry name" value="NUCLEOTIDYL TRANSFERASE"/>
    <property type="match status" value="1"/>
</dbReference>
<dbReference type="GO" id="GO:0016779">
    <property type="term" value="F:nucleotidyltransferase activity"/>
    <property type="evidence" value="ECO:0007669"/>
    <property type="project" value="UniProtKB-KW"/>
</dbReference>
<evidence type="ECO:0000313" key="6">
    <source>
        <dbReference type="Proteomes" id="UP000186997"/>
    </source>
</evidence>
<dbReference type="PANTHER" id="PTHR43584:SF8">
    <property type="entry name" value="N-ACETYLMURAMATE ALPHA-1-PHOSPHATE URIDYLYLTRANSFERASE"/>
    <property type="match status" value="1"/>
</dbReference>
<sequence>MTLPILFFAAGRGTRMGPLTKDRPKPLINVAGKALIDYALDIANAAGVGRKVVNVHYHGEMIRQHLAGQDITFSDESAQLLETGGGLKKALPLLETSPVLTMNTDAVWQGPNSITQILNAWRPEMEALMLLVEKKDVVGHLGKGDFKIDSNGRLKRAPEDIYTGLQIIRTDVLGEITDTAFSMNAAWDRIAARGGLFGTRFVGKWCDVGQPESIPLAEDMLHV</sequence>
<evidence type="ECO:0000256" key="1">
    <source>
        <dbReference type="ARBA" id="ARBA00022679"/>
    </source>
</evidence>
<evidence type="ECO:0000256" key="2">
    <source>
        <dbReference type="ARBA" id="ARBA00022695"/>
    </source>
</evidence>
<proteinExistence type="predicted"/>
<protein>
    <submittedName>
        <fullName evidence="5">MurNAc alpha-1-phosphate uridylyltransferase</fullName>
    </submittedName>
</protein>
<dbReference type="Pfam" id="PF12804">
    <property type="entry name" value="NTP_transf_3"/>
    <property type="match status" value="1"/>
</dbReference>
<dbReference type="Gene3D" id="3.90.550.10">
    <property type="entry name" value="Spore Coat Polysaccharide Biosynthesis Protein SpsA, Chain A"/>
    <property type="match status" value="1"/>
</dbReference>
<keyword evidence="6" id="KW-1185">Reference proteome</keyword>
<organism evidence="5 6">
    <name type="scientific">Yoonia rosea</name>
    <dbReference type="NCBI Taxonomy" id="287098"/>
    <lineage>
        <taxon>Bacteria</taxon>
        <taxon>Pseudomonadati</taxon>
        <taxon>Pseudomonadota</taxon>
        <taxon>Alphaproteobacteria</taxon>
        <taxon>Rhodobacterales</taxon>
        <taxon>Paracoccaceae</taxon>
        <taxon>Yoonia</taxon>
    </lineage>
</organism>
<dbReference type="InterPro" id="IPR050065">
    <property type="entry name" value="GlmU-like"/>
</dbReference>
<dbReference type="EMBL" id="FTPR01000002">
    <property type="protein sequence ID" value="SIT88035.1"/>
    <property type="molecule type" value="Genomic_DNA"/>
</dbReference>
<keyword evidence="2 5" id="KW-0548">Nucleotidyltransferase</keyword>
<dbReference type="RefSeq" id="WP_076660324.1">
    <property type="nucleotide sequence ID" value="NZ_FTPR01000002.1"/>
</dbReference>
<evidence type="ECO:0000259" key="4">
    <source>
        <dbReference type="Pfam" id="PF12804"/>
    </source>
</evidence>
<dbReference type="InterPro" id="IPR025877">
    <property type="entry name" value="MobA-like_NTP_Trfase"/>
</dbReference>
<dbReference type="STRING" id="287098.SAMN05421665_2601"/>
<evidence type="ECO:0000313" key="5">
    <source>
        <dbReference type="EMBL" id="SIT88035.1"/>
    </source>
</evidence>
<name>A0A1R3XBU2_9RHOB</name>
<dbReference type="InterPro" id="IPR029044">
    <property type="entry name" value="Nucleotide-diphossugar_trans"/>
</dbReference>
<evidence type="ECO:0000256" key="3">
    <source>
        <dbReference type="ARBA" id="ARBA00022842"/>
    </source>
</evidence>
<dbReference type="AlphaFoldDB" id="A0A1R3XBU2"/>
<dbReference type="CDD" id="cd06422">
    <property type="entry name" value="NTP_transferase_like_1"/>
    <property type="match status" value="1"/>
</dbReference>
<accession>A0A1R3XBU2</accession>
<dbReference type="Proteomes" id="UP000186997">
    <property type="component" value="Unassembled WGS sequence"/>
</dbReference>